<dbReference type="Proteomes" id="UP000655366">
    <property type="component" value="Unassembled WGS sequence"/>
</dbReference>
<feature type="region of interest" description="Disordered" evidence="1">
    <location>
        <begin position="1"/>
        <end position="20"/>
    </location>
</feature>
<dbReference type="SUPFAM" id="SSF46955">
    <property type="entry name" value="Putative DNA-binding domain"/>
    <property type="match status" value="1"/>
</dbReference>
<proteinExistence type="predicted"/>
<protein>
    <submittedName>
        <fullName evidence="3">Helix-turn-helix domain-containing protein</fullName>
    </submittedName>
</protein>
<dbReference type="RefSeq" id="WP_196397617.1">
    <property type="nucleotide sequence ID" value="NZ_JADNYM010000020.1"/>
</dbReference>
<keyword evidence="4" id="KW-1185">Reference proteome</keyword>
<dbReference type="InterPro" id="IPR009061">
    <property type="entry name" value="DNA-bd_dom_put_sf"/>
</dbReference>
<evidence type="ECO:0000313" key="4">
    <source>
        <dbReference type="Proteomes" id="UP000655366"/>
    </source>
</evidence>
<dbReference type="Pfam" id="PF12728">
    <property type="entry name" value="HTH_17"/>
    <property type="match status" value="1"/>
</dbReference>
<feature type="compositionally biased region" description="Polar residues" evidence="1">
    <location>
        <begin position="11"/>
        <end position="20"/>
    </location>
</feature>
<name>A0A931CLA9_9MICC</name>
<accession>A0A931CLA9</accession>
<feature type="domain" description="Helix-turn-helix" evidence="2">
    <location>
        <begin position="18"/>
        <end position="68"/>
    </location>
</feature>
<sequence>MRINQDLAAHASTQAGQWMSPQDVCDQLQIPRQTFYQWRAKHMGPPAYRFGKLIRIDRDDFNAWLAGHAEPSTSSSSEVAENGR</sequence>
<reference evidence="3 4" key="1">
    <citation type="submission" date="2020-11" db="EMBL/GenBank/DDBJ databases">
        <title>Arthrobacter antarcticus sp. nov., isolated from Antarctic Soil.</title>
        <authorList>
            <person name="Li J."/>
        </authorList>
    </citation>
    <scope>NUCLEOTIDE SEQUENCE [LARGE SCALE GENOMIC DNA]</scope>
    <source>
        <strain evidence="3 4">Z1-20</strain>
    </source>
</reference>
<evidence type="ECO:0000256" key="1">
    <source>
        <dbReference type="SAM" id="MobiDB-lite"/>
    </source>
</evidence>
<evidence type="ECO:0000259" key="2">
    <source>
        <dbReference type="Pfam" id="PF12728"/>
    </source>
</evidence>
<comment type="caution">
    <text evidence="3">The sequence shown here is derived from an EMBL/GenBank/DDBJ whole genome shotgun (WGS) entry which is preliminary data.</text>
</comment>
<dbReference type="InterPro" id="IPR041657">
    <property type="entry name" value="HTH_17"/>
</dbReference>
<dbReference type="InterPro" id="IPR010093">
    <property type="entry name" value="SinI_DNA-bd"/>
</dbReference>
<evidence type="ECO:0000313" key="3">
    <source>
        <dbReference type="EMBL" id="MBG0740677.1"/>
    </source>
</evidence>
<dbReference type="EMBL" id="JADNYM010000020">
    <property type="protein sequence ID" value="MBG0740677.1"/>
    <property type="molecule type" value="Genomic_DNA"/>
</dbReference>
<gene>
    <name evidence="3" type="ORF">IV500_14955</name>
</gene>
<dbReference type="AlphaFoldDB" id="A0A931CLA9"/>
<dbReference type="GO" id="GO:0003677">
    <property type="term" value="F:DNA binding"/>
    <property type="evidence" value="ECO:0007669"/>
    <property type="project" value="InterPro"/>
</dbReference>
<dbReference type="NCBIfam" id="TIGR01764">
    <property type="entry name" value="excise"/>
    <property type="match status" value="1"/>
</dbReference>
<organism evidence="3 4">
    <name type="scientific">Arthrobacter terrae</name>
    <dbReference type="NCBI Taxonomy" id="2935737"/>
    <lineage>
        <taxon>Bacteria</taxon>
        <taxon>Bacillati</taxon>
        <taxon>Actinomycetota</taxon>
        <taxon>Actinomycetes</taxon>
        <taxon>Micrococcales</taxon>
        <taxon>Micrococcaceae</taxon>
        <taxon>Arthrobacter</taxon>
    </lineage>
</organism>